<reference evidence="1" key="1">
    <citation type="journal article" date="2019" name="bioRxiv">
        <title>The Genome of the Zebra Mussel, Dreissena polymorpha: A Resource for Invasive Species Research.</title>
        <authorList>
            <person name="McCartney M.A."/>
            <person name="Auch B."/>
            <person name="Kono T."/>
            <person name="Mallez S."/>
            <person name="Zhang Y."/>
            <person name="Obille A."/>
            <person name="Becker A."/>
            <person name="Abrahante J.E."/>
            <person name="Garbe J."/>
            <person name="Badalamenti J.P."/>
            <person name="Herman A."/>
            <person name="Mangelson H."/>
            <person name="Liachko I."/>
            <person name="Sullivan S."/>
            <person name="Sone E.D."/>
            <person name="Koren S."/>
            <person name="Silverstein K.A.T."/>
            <person name="Beckman K.B."/>
            <person name="Gohl D.M."/>
        </authorList>
    </citation>
    <scope>NUCLEOTIDE SEQUENCE</scope>
    <source>
        <strain evidence="1">Duluth1</strain>
        <tissue evidence="1">Whole animal</tissue>
    </source>
</reference>
<comment type="caution">
    <text evidence="1">The sequence shown here is derived from an EMBL/GenBank/DDBJ whole genome shotgun (WGS) entry which is preliminary data.</text>
</comment>
<dbReference type="AlphaFoldDB" id="A0A9D4KPX9"/>
<dbReference type="EMBL" id="JAIWYP010000004">
    <property type="protein sequence ID" value="KAH3843923.1"/>
    <property type="molecule type" value="Genomic_DNA"/>
</dbReference>
<keyword evidence="2" id="KW-1185">Reference proteome</keyword>
<organism evidence="1 2">
    <name type="scientific">Dreissena polymorpha</name>
    <name type="common">Zebra mussel</name>
    <name type="synonym">Mytilus polymorpha</name>
    <dbReference type="NCBI Taxonomy" id="45954"/>
    <lineage>
        <taxon>Eukaryota</taxon>
        <taxon>Metazoa</taxon>
        <taxon>Spiralia</taxon>
        <taxon>Lophotrochozoa</taxon>
        <taxon>Mollusca</taxon>
        <taxon>Bivalvia</taxon>
        <taxon>Autobranchia</taxon>
        <taxon>Heteroconchia</taxon>
        <taxon>Euheterodonta</taxon>
        <taxon>Imparidentia</taxon>
        <taxon>Neoheterodontei</taxon>
        <taxon>Myida</taxon>
        <taxon>Dreissenoidea</taxon>
        <taxon>Dreissenidae</taxon>
        <taxon>Dreissena</taxon>
    </lineage>
</organism>
<name>A0A9D4KPX9_DREPO</name>
<reference evidence="1" key="2">
    <citation type="submission" date="2020-11" db="EMBL/GenBank/DDBJ databases">
        <authorList>
            <person name="McCartney M.A."/>
            <person name="Auch B."/>
            <person name="Kono T."/>
            <person name="Mallez S."/>
            <person name="Becker A."/>
            <person name="Gohl D.M."/>
            <person name="Silverstein K.A.T."/>
            <person name="Koren S."/>
            <person name="Bechman K.B."/>
            <person name="Herman A."/>
            <person name="Abrahante J.E."/>
            <person name="Garbe J."/>
        </authorList>
    </citation>
    <scope>NUCLEOTIDE SEQUENCE</scope>
    <source>
        <strain evidence="1">Duluth1</strain>
        <tissue evidence="1">Whole animal</tissue>
    </source>
</reference>
<proteinExistence type="predicted"/>
<protein>
    <submittedName>
        <fullName evidence="1">Uncharacterized protein</fullName>
    </submittedName>
</protein>
<evidence type="ECO:0000313" key="2">
    <source>
        <dbReference type="Proteomes" id="UP000828390"/>
    </source>
</evidence>
<sequence length="234" mass="24914">MWLCMEHSEDTHCRVPRGISTCIKEVNSIYHERNFALRFFAVFLAASYVVGTPGFGGDGSIYFGGGGGGYGMGMDYEMDGMGSGMMGGFGYDDEMSSGMGYGMSYEMTGMDGGMGYGMGSGMGFGMGGEIGGMGFGTRASAGGAVVIGARCDAALDGNNDQLGYCLLEAHKIRQNCDGDCGVGEERGMHDFKIGMEGYGHKMVIDAVDKDEFESIRLFSRVRQLSVFCRCVTLV</sequence>
<gene>
    <name evidence="1" type="ORF">DPMN_117458</name>
</gene>
<dbReference type="Proteomes" id="UP000828390">
    <property type="component" value="Unassembled WGS sequence"/>
</dbReference>
<evidence type="ECO:0000313" key="1">
    <source>
        <dbReference type="EMBL" id="KAH3843923.1"/>
    </source>
</evidence>
<accession>A0A9D4KPX9</accession>